<dbReference type="Pfam" id="PF00294">
    <property type="entry name" value="PfkB"/>
    <property type="match status" value="1"/>
</dbReference>
<comment type="pathway">
    <text evidence="7">Carbohydrate metabolism; D-tagatose 6-phosphate degradation; D-glyceraldehyde 3-phosphate and glycerone phosphate from D-tagatose 6-phosphate: step 1/2.</text>
</comment>
<dbReference type="RefSeq" id="WP_191739701.1">
    <property type="nucleotide sequence ID" value="NZ_JACSQB010000048.1"/>
</dbReference>
<dbReference type="PROSITE" id="PS00583">
    <property type="entry name" value="PFKB_KINASES_1"/>
    <property type="match status" value="1"/>
</dbReference>
<evidence type="ECO:0000256" key="3">
    <source>
        <dbReference type="ARBA" id="ARBA00022741"/>
    </source>
</evidence>
<comment type="similarity">
    <text evidence="7">Belongs to the carbohydrate kinase PfkB family. LacC subfamily.</text>
</comment>
<organism evidence="10 11">
    <name type="scientific">Clostridium faecium</name>
    <dbReference type="NCBI Taxonomy" id="2762223"/>
    <lineage>
        <taxon>Bacteria</taxon>
        <taxon>Bacillati</taxon>
        <taxon>Bacillota</taxon>
        <taxon>Clostridia</taxon>
        <taxon>Eubacteriales</taxon>
        <taxon>Clostridiaceae</taxon>
        <taxon>Clostridium</taxon>
    </lineage>
</organism>
<evidence type="ECO:0000256" key="5">
    <source>
        <dbReference type="ARBA" id="ARBA00022840"/>
    </source>
</evidence>
<keyword evidence="3 7" id="KW-0547">Nucleotide-binding</keyword>
<protein>
    <recommendedName>
        <fullName evidence="7">Tagatose-6-phosphate kinase</fullName>
        <ecNumber evidence="7">2.7.1.144</ecNumber>
    </recommendedName>
</protein>
<evidence type="ECO:0000256" key="7">
    <source>
        <dbReference type="PIRNR" id="PIRNR000535"/>
    </source>
</evidence>
<keyword evidence="7" id="KW-0423">Lactose metabolism</keyword>
<dbReference type="SUPFAM" id="SSF53613">
    <property type="entry name" value="Ribokinase-like"/>
    <property type="match status" value="1"/>
</dbReference>
<evidence type="ECO:0000313" key="10">
    <source>
        <dbReference type="EMBL" id="MBD8046726.1"/>
    </source>
</evidence>
<comment type="function">
    <text evidence="8">Catalyzes the ATP-dependent phosphorylation of fructose-l-phosphate to fructose-l,6-bisphosphate.</text>
</comment>
<keyword evidence="11" id="KW-1185">Reference proteome</keyword>
<evidence type="ECO:0000256" key="8">
    <source>
        <dbReference type="RuleBase" id="RU369061"/>
    </source>
</evidence>
<gene>
    <name evidence="10" type="primary">pfkB</name>
    <name evidence="10" type="ORF">H9637_06665</name>
</gene>
<dbReference type="EC" id="2.7.1.144" evidence="7"/>
<keyword evidence="5 7" id="KW-0067">ATP-binding</keyword>
<dbReference type="Gene3D" id="3.40.1190.20">
    <property type="match status" value="1"/>
</dbReference>
<dbReference type="InterPro" id="IPR029056">
    <property type="entry name" value="Ribokinase-like"/>
</dbReference>
<evidence type="ECO:0000256" key="1">
    <source>
        <dbReference type="ARBA" id="ARBA00005380"/>
    </source>
</evidence>
<proteinExistence type="inferred from homology"/>
<dbReference type="InterPro" id="IPR011611">
    <property type="entry name" value="PfkB_dom"/>
</dbReference>
<dbReference type="Proteomes" id="UP000627166">
    <property type="component" value="Unassembled WGS sequence"/>
</dbReference>
<dbReference type="PIRSF" id="PIRSF000535">
    <property type="entry name" value="1PFK/6PFK/LacC"/>
    <property type="match status" value="1"/>
</dbReference>
<evidence type="ECO:0000256" key="6">
    <source>
        <dbReference type="ARBA" id="ARBA00047745"/>
    </source>
</evidence>
<dbReference type="CDD" id="cd01164">
    <property type="entry name" value="FruK_PfkB_like"/>
    <property type="match status" value="1"/>
</dbReference>
<dbReference type="NCBIfam" id="TIGR03828">
    <property type="entry name" value="pfkB"/>
    <property type="match status" value="1"/>
</dbReference>
<keyword evidence="2 7" id="KW-0808">Transferase</keyword>
<dbReference type="PROSITE" id="PS00584">
    <property type="entry name" value="PFKB_KINASES_2"/>
    <property type="match status" value="1"/>
</dbReference>
<feature type="domain" description="Carbohydrate kinase PfkB" evidence="9">
    <location>
        <begin position="17"/>
        <end position="288"/>
    </location>
</feature>
<dbReference type="PANTHER" id="PTHR46566">
    <property type="entry name" value="1-PHOSPHOFRUCTOKINASE-RELATED"/>
    <property type="match status" value="1"/>
</dbReference>
<dbReference type="GO" id="GO:0008662">
    <property type="term" value="F:1-phosphofructokinase activity"/>
    <property type="evidence" value="ECO:0007669"/>
    <property type="project" value="UniProtKB-EC"/>
</dbReference>
<dbReference type="EMBL" id="JACSQB010000048">
    <property type="protein sequence ID" value="MBD8046726.1"/>
    <property type="molecule type" value="Genomic_DNA"/>
</dbReference>
<dbReference type="NCBIfam" id="TIGR03168">
    <property type="entry name" value="1-PFK"/>
    <property type="match status" value="1"/>
</dbReference>
<dbReference type="InterPro" id="IPR022463">
    <property type="entry name" value="1-PFruKinase"/>
</dbReference>
<evidence type="ECO:0000313" key="11">
    <source>
        <dbReference type="Proteomes" id="UP000627166"/>
    </source>
</evidence>
<comment type="similarity">
    <text evidence="1">Belongs to the carbohydrate kinase pfkB family.</text>
</comment>
<dbReference type="InterPro" id="IPR017583">
    <property type="entry name" value="Tagatose/fructose_Pkinase"/>
</dbReference>
<comment type="catalytic activity">
    <reaction evidence="6 8">
        <text>beta-D-fructose 1-phosphate + ATP = beta-D-fructose 1,6-bisphosphate + ADP + H(+)</text>
        <dbReference type="Rhea" id="RHEA:14213"/>
        <dbReference type="ChEBI" id="CHEBI:15378"/>
        <dbReference type="ChEBI" id="CHEBI:30616"/>
        <dbReference type="ChEBI" id="CHEBI:32966"/>
        <dbReference type="ChEBI" id="CHEBI:138881"/>
        <dbReference type="ChEBI" id="CHEBI:456216"/>
        <dbReference type="EC" id="2.7.1.56"/>
    </reaction>
</comment>
<reference evidence="10 11" key="1">
    <citation type="submission" date="2020-08" db="EMBL/GenBank/DDBJ databases">
        <title>A Genomic Blueprint of the Chicken Gut Microbiome.</title>
        <authorList>
            <person name="Gilroy R."/>
            <person name="Ravi A."/>
            <person name="Getino M."/>
            <person name="Pursley I."/>
            <person name="Horton D.L."/>
            <person name="Alikhan N.-F."/>
            <person name="Baker D."/>
            <person name="Gharbi K."/>
            <person name="Hall N."/>
            <person name="Watson M."/>
            <person name="Adriaenssens E.M."/>
            <person name="Foster-Nyarko E."/>
            <person name="Jarju S."/>
            <person name="Secka A."/>
            <person name="Antonio M."/>
            <person name="Oren A."/>
            <person name="Chaudhuri R."/>
            <person name="La Ragione R.M."/>
            <person name="Hildebrand F."/>
            <person name="Pallen M.J."/>
        </authorList>
    </citation>
    <scope>NUCLEOTIDE SEQUENCE [LARGE SCALE GENOMIC DNA]</scope>
    <source>
        <strain evidence="10 11">N37</strain>
    </source>
</reference>
<accession>A0ABR8YR54</accession>
<name>A0ABR8YR54_9CLOT</name>
<comment type="catalytic activity">
    <reaction evidence="7">
        <text>D-tagatofuranose 6-phosphate + ATP = D-tagatofuranose 1,6-bisphosphate + ADP + H(+)</text>
        <dbReference type="Rhea" id="RHEA:12420"/>
        <dbReference type="ChEBI" id="CHEBI:15378"/>
        <dbReference type="ChEBI" id="CHEBI:30616"/>
        <dbReference type="ChEBI" id="CHEBI:58694"/>
        <dbReference type="ChEBI" id="CHEBI:58695"/>
        <dbReference type="ChEBI" id="CHEBI:456216"/>
        <dbReference type="EC" id="2.7.1.144"/>
    </reaction>
</comment>
<evidence type="ECO:0000256" key="4">
    <source>
        <dbReference type="ARBA" id="ARBA00022777"/>
    </source>
</evidence>
<comment type="caution">
    <text evidence="10">The sequence shown here is derived from an EMBL/GenBank/DDBJ whole genome shotgun (WGS) entry which is preliminary data.</text>
</comment>
<sequence>MITVTLNPSIDRRYNIKDFERGKVFRADDFQYTPGGKGLNVAKIIKTLGEPVVATGFLGGKSGSYIREKLNEMNIEHKFLSIDGETRSCLAIISDDGSQTEILESGPLILEKDMDGFYNLYKELIEDEEIICISGSMPKDIDIDTYKNLIEIANKEGKKVLLDTSGEALKKGMEGKPYLIKPNKEELEAIVGNSISTEDDVIKGVSAIIKNGINIIAVSLGKEGCLVFNDNYMYRVTIPKVTAVNPVGSGDAMIAGFAVSLKRNYEFENMIKLAAACGTANALEKETGKVDINNINSLINHIIIEKIKL</sequence>
<dbReference type="InterPro" id="IPR002173">
    <property type="entry name" value="Carboh/pur_kinase_PfkB_CS"/>
</dbReference>
<evidence type="ECO:0000256" key="2">
    <source>
        <dbReference type="ARBA" id="ARBA00022679"/>
    </source>
</evidence>
<keyword evidence="4 8" id="KW-0418">Kinase</keyword>
<dbReference type="PANTHER" id="PTHR46566:SF1">
    <property type="entry name" value="1-PHOSPHOFRUCTOKINASE"/>
    <property type="match status" value="1"/>
</dbReference>
<evidence type="ECO:0000259" key="9">
    <source>
        <dbReference type="Pfam" id="PF00294"/>
    </source>
</evidence>